<gene>
    <name evidence="1" type="ORF">Ade02nite_20560</name>
</gene>
<protein>
    <submittedName>
        <fullName evidence="1">Uncharacterized protein</fullName>
    </submittedName>
</protein>
<sequence>MTAPTTGEQATAERMLAELHEHGYVDRPEFKGLKPGDRVKHRGEQYPEAYDQGTATVWAVVEKPDSAWSRKYHASDVELIVVRDRPFAEGMSRVTSWANYHTEAVVR</sequence>
<dbReference type="Proteomes" id="UP000609879">
    <property type="component" value="Unassembled WGS sequence"/>
</dbReference>
<accession>A0ABQ3Y0C4</accession>
<organism evidence="1 2">
    <name type="scientific">Paractinoplanes deccanensis</name>
    <dbReference type="NCBI Taxonomy" id="113561"/>
    <lineage>
        <taxon>Bacteria</taxon>
        <taxon>Bacillati</taxon>
        <taxon>Actinomycetota</taxon>
        <taxon>Actinomycetes</taxon>
        <taxon>Micromonosporales</taxon>
        <taxon>Micromonosporaceae</taxon>
        <taxon>Paractinoplanes</taxon>
    </lineage>
</organism>
<name>A0ABQ3Y0C4_9ACTN</name>
<keyword evidence="2" id="KW-1185">Reference proteome</keyword>
<evidence type="ECO:0000313" key="1">
    <source>
        <dbReference type="EMBL" id="GID73415.1"/>
    </source>
</evidence>
<proteinExistence type="predicted"/>
<dbReference type="RefSeq" id="WP_203761337.1">
    <property type="nucleotide sequence ID" value="NZ_BAAABO010000029.1"/>
</dbReference>
<reference evidence="1 2" key="1">
    <citation type="submission" date="2021-01" db="EMBL/GenBank/DDBJ databases">
        <title>Whole genome shotgun sequence of Actinoplanes deccanensis NBRC 13994.</title>
        <authorList>
            <person name="Komaki H."/>
            <person name="Tamura T."/>
        </authorList>
    </citation>
    <scope>NUCLEOTIDE SEQUENCE [LARGE SCALE GENOMIC DNA]</scope>
    <source>
        <strain evidence="1 2">NBRC 13994</strain>
    </source>
</reference>
<dbReference type="EMBL" id="BOMI01000033">
    <property type="protein sequence ID" value="GID73415.1"/>
    <property type="molecule type" value="Genomic_DNA"/>
</dbReference>
<evidence type="ECO:0000313" key="2">
    <source>
        <dbReference type="Proteomes" id="UP000609879"/>
    </source>
</evidence>
<comment type="caution">
    <text evidence="1">The sequence shown here is derived from an EMBL/GenBank/DDBJ whole genome shotgun (WGS) entry which is preliminary data.</text>
</comment>